<evidence type="ECO:0000259" key="1">
    <source>
        <dbReference type="PROSITE" id="PS50851"/>
    </source>
</evidence>
<protein>
    <submittedName>
        <fullName evidence="2">Purine-binding chemotaxis protein CheW</fullName>
    </submittedName>
</protein>
<dbReference type="GO" id="GO:0007165">
    <property type="term" value="P:signal transduction"/>
    <property type="evidence" value="ECO:0007669"/>
    <property type="project" value="InterPro"/>
</dbReference>
<accession>A0A1H8DQG1</accession>
<evidence type="ECO:0000313" key="2">
    <source>
        <dbReference type="EMBL" id="SEN09512.1"/>
    </source>
</evidence>
<dbReference type="Proteomes" id="UP000199206">
    <property type="component" value="Unassembled WGS sequence"/>
</dbReference>
<dbReference type="InterPro" id="IPR039315">
    <property type="entry name" value="CheW"/>
</dbReference>
<dbReference type="OrthoDB" id="3291462at2"/>
<dbReference type="GO" id="GO:0006935">
    <property type="term" value="P:chemotaxis"/>
    <property type="evidence" value="ECO:0007669"/>
    <property type="project" value="InterPro"/>
</dbReference>
<proteinExistence type="predicted"/>
<dbReference type="Gene3D" id="2.40.50.180">
    <property type="entry name" value="CheA-289, Domain 4"/>
    <property type="match status" value="1"/>
</dbReference>
<dbReference type="EMBL" id="FOCF01000004">
    <property type="protein sequence ID" value="SEN09512.1"/>
    <property type="molecule type" value="Genomic_DNA"/>
</dbReference>
<dbReference type="CDD" id="cd00732">
    <property type="entry name" value="CheW"/>
    <property type="match status" value="1"/>
</dbReference>
<reference evidence="3" key="1">
    <citation type="submission" date="2016-10" db="EMBL/GenBank/DDBJ databases">
        <authorList>
            <person name="Varghese N."/>
            <person name="Submissions S."/>
        </authorList>
    </citation>
    <scope>NUCLEOTIDE SEQUENCE [LARGE SCALE GENOMIC DNA]</scope>
    <source>
        <strain evidence="3">S6-262</strain>
    </source>
</reference>
<dbReference type="Pfam" id="PF01584">
    <property type="entry name" value="CheW"/>
    <property type="match status" value="1"/>
</dbReference>
<dbReference type="SMART" id="SM00260">
    <property type="entry name" value="CheW"/>
    <property type="match status" value="1"/>
</dbReference>
<dbReference type="PROSITE" id="PS50851">
    <property type="entry name" value="CHEW"/>
    <property type="match status" value="1"/>
</dbReference>
<dbReference type="InterPro" id="IPR002545">
    <property type="entry name" value="CheW-lke_dom"/>
</dbReference>
<organism evidence="2 3">
    <name type="scientific">Sphingomonas gellani</name>
    <dbReference type="NCBI Taxonomy" id="1166340"/>
    <lineage>
        <taxon>Bacteria</taxon>
        <taxon>Pseudomonadati</taxon>
        <taxon>Pseudomonadota</taxon>
        <taxon>Alphaproteobacteria</taxon>
        <taxon>Sphingomonadales</taxon>
        <taxon>Sphingomonadaceae</taxon>
        <taxon>Sphingomonas</taxon>
    </lineage>
</organism>
<dbReference type="AlphaFoldDB" id="A0A1H8DQG1"/>
<dbReference type="SUPFAM" id="SSF50341">
    <property type="entry name" value="CheW-like"/>
    <property type="match status" value="1"/>
</dbReference>
<dbReference type="InterPro" id="IPR036061">
    <property type="entry name" value="CheW-like_dom_sf"/>
</dbReference>
<name>A0A1H8DQG1_9SPHN</name>
<sequence length="147" mass="15817">MSRQLITFQLGDQVLGVDIMAIREIRAWSPATPLPNVPAHVRGVVNLRGVVLPVLDLRHRLGWGVTDPSARHVIIVVRIGEQLQGLIVDAVNDIVSVAPDAMQPLPDMGETTAAQFLEGLATIDQRLILVLSLDRLVDASAALPEAA</sequence>
<evidence type="ECO:0000313" key="3">
    <source>
        <dbReference type="Proteomes" id="UP000199206"/>
    </source>
</evidence>
<dbReference type="PANTHER" id="PTHR22617:SF23">
    <property type="entry name" value="CHEMOTAXIS PROTEIN CHEW"/>
    <property type="match status" value="1"/>
</dbReference>
<dbReference type="Gene3D" id="2.30.30.40">
    <property type="entry name" value="SH3 Domains"/>
    <property type="match status" value="1"/>
</dbReference>
<dbReference type="STRING" id="1166340.SAMN05192583_2018"/>
<feature type="domain" description="CheW-like" evidence="1">
    <location>
        <begin position="2"/>
        <end position="142"/>
    </location>
</feature>
<gene>
    <name evidence="2" type="ORF">SAMN05192583_2018</name>
</gene>
<dbReference type="PANTHER" id="PTHR22617">
    <property type="entry name" value="CHEMOTAXIS SENSOR HISTIDINE KINASE-RELATED"/>
    <property type="match status" value="1"/>
</dbReference>
<dbReference type="RefSeq" id="WP_093665558.1">
    <property type="nucleotide sequence ID" value="NZ_FOCF01000004.1"/>
</dbReference>
<keyword evidence="3" id="KW-1185">Reference proteome</keyword>
<dbReference type="GO" id="GO:0005829">
    <property type="term" value="C:cytosol"/>
    <property type="evidence" value="ECO:0007669"/>
    <property type="project" value="TreeGrafter"/>
</dbReference>